<reference evidence="2 4" key="2">
    <citation type="submission" date="2020-12" db="EMBL/GenBank/DDBJ databases">
        <title>FDA dAtabase for Regulatory Grade micrObial Sequences (FDA-ARGOS): Supporting development and validation of Infectious Disease Dx tests.</title>
        <authorList>
            <person name="Sproer C."/>
            <person name="Gronow S."/>
            <person name="Severitt S."/>
            <person name="Schroder I."/>
            <person name="Tallon L."/>
            <person name="Sadzewicz L."/>
            <person name="Zhao X."/>
            <person name="Boylan J."/>
            <person name="Ott S."/>
            <person name="Bowen H."/>
            <person name="Vavikolanu K."/>
            <person name="Mehta A."/>
            <person name="Aluvathingal J."/>
            <person name="Nadendla S."/>
            <person name="Lowell S."/>
            <person name="Myers T."/>
            <person name="Yan Y."/>
            <person name="Sichtig H."/>
        </authorList>
    </citation>
    <scope>NUCLEOTIDE SEQUENCE [LARGE SCALE GENOMIC DNA]</scope>
    <source>
        <strain evidence="2 4">FDAARGOS_869</strain>
    </source>
</reference>
<protein>
    <submittedName>
        <fullName evidence="1">Uncharacterized protein</fullName>
    </submittedName>
</protein>
<evidence type="ECO:0000313" key="3">
    <source>
        <dbReference type="Proteomes" id="UP000092575"/>
    </source>
</evidence>
<keyword evidence="4" id="KW-1185">Reference proteome</keyword>
<accession>A0A1B8QJ47</accession>
<gene>
    <name evidence="1" type="ORF">A7456_05725</name>
    <name evidence="2" type="ORF">I6G26_08150</name>
</gene>
<dbReference type="Proteomes" id="UP000092575">
    <property type="component" value="Unassembled WGS sequence"/>
</dbReference>
<dbReference type="AlphaFoldDB" id="A0A1B8QJ47"/>
<dbReference type="EMBL" id="CP065728">
    <property type="protein sequence ID" value="QPT44036.1"/>
    <property type="molecule type" value="Genomic_DNA"/>
</dbReference>
<name>A0A1B8QJ47_MORNO</name>
<dbReference type="STRING" id="478.A7456_05725"/>
<dbReference type="RefSeq" id="WP_062499277.1">
    <property type="nucleotide sequence ID" value="NZ_CP065728.1"/>
</dbReference>
<sequence length="165" mass="19033">MTDTFSPEILKEQYHLTNNEAHELSDLLKFFENKNFTYSKQLSDFIVKNNLADRFPNLTGVGLFKKGSDEWNLKGAISPSVYHIVCSCLNLQGKDSGSTIHKFTSYKSTKNNSYPNQSLFESLERFFVDKKSYDDEKYSIEDLVELYGENPSEMTSSEMELFLET</sequence>
<reference evidence="1 3" key="1">
    <citation type="submission" date="2016-05" db="EMBL/GenBank/DDBJ databases">
        <title>Draft genome sequence of Moraxella nonliquefaciens CCUG 348T.</title>
        <authorList>
            <person name="Salva-Serra F."/>
            <person name="Engstrom-Jakobsson H."/>
            <person name="Thorell K."/>
            <person name="Gonzales-Siles L."/>
            <person name="Karlsson R."/>
            <person name="Boulund F."/>
            <person name="Engstrand L."/>
            <person name="Kristiansson E."/>
            <person name="Moore E."/>
        </authorList>
    </citation>
    <scope>NUCLEOTIDE SEQUENCE [LARGE SCALE GENOMIC DNA]</scope>
    <source>
        <strain evidence="1 3">CCUG 348</strain>
    </source>
</reference>
<evidence type="ECO:0000313" key="4">
    <source>
        <dbReference type="Proteomes" id="UP000594834"/>
    </source>
</evidence>
<organism evidence="1 3">
    <name type="scientific">Moraxella nonliquefaciens</name>
    <dbReference type="NCBI Taxonomy" id="478"/>
    <lineage>
        <taxon>Bacteria</taxon>
        <taxon>Pseudomonadati</taxon>
        <taxon>Pseudomonadota</taxon>
        <taxon>Gammaproteobacteria</taxon>
        <taxon>Moraxellales</taxon>
        <taxon>Moraxellaceae</taxon>
        <taxon>Moraxella</taxon>
    </lineage>
</organism>
<proteinExistence type="predicted"/>
<evidence type="ECO:0000313" key="1">
    <source>
        <dbReference type="EMBL" id="OBX83508.1"/>
    </source>
</evidence>
<evidence type="ECO:0000313" key="2">
    <source>
        <dbReference type="EMBL" id="QPT44036.1"/>
    </source>
</evidence>
<dbReference type="EMBL" id="LXTW01000032">
    <property type="protein sequence ID" value="OBX83508.1"/>
    <property type="molecule type" value="Genomic_DNA"/>
</dbReference>
<dbReference type="Proteomes" id="UP000594834">
    <property type="component" value="Chromosome"/>
</dbReference>